<name>A0A1I1GUG0_9SPHI</name>
<dbReference type="Proteomes" id="UP000199577">
    <property type="component" value="Unassembled WGS sequence"/>
</dbReference>
<proteinExistence type="predicted"/>
<accession>A0A1I1GUG0</accession>
<dbReference type="STRING" id="623281.SAMN05421747_105102"/>
<organism evidence="1 2">
    <name type="scientific">Parapedobacter composti</name>
    <dbReference type="NCBI Taxonomy" id="623281"/>
    <lineage>
        <taxon>Bacteria</taxon>
        <taxon>Pseudomonadati</taxon>
        <taxon>Bacteroidota</taxon>
        <taxon>Sphingobacteriia</taxon>
        <taxon>Sphingobacteriales</taxon>
        <taxon>Sphingobacteriaceae</taxon>
        <taxon>Parapedobacter</taxon>
    </lineage>
</organism>
<dbReference type="AlphaFoldDB" id="A0A1I1GUG0"/>
<gene>
    <name evidence="1" type="ORF">SAMN05421747_105102</name>
</gene>
<reference evidence="1 2" key="1">
    <citation type="submission" date="2016-10" db="EMBL/GenBank/DDBJ databases">
        <authorList>
            <person name="de Groot N.N."/>
        </authorList>
    </citation>
    <scope>NUCLEOTIDE SEQUENCE [LARGE SCALE GENOMIC DNA]</scope>
    <source>
        <strain evidence="1 2">DSM 22900</strain>
    </source>
</reference>
<protein>
    <submittedName>
        <fullName evidence="1">Uncharacterized protein</fullName>
    </submittedName>
</protein>
<keyword evidence="2" id="KW-1185">Reference proteome</keyword>
<evidence type="ECO:0000313" key="2">
    <source>
        <dbReference type="Proteomes" id="UP000199577"/>
    </source>
</evidence>
<dbReference type="EMBL" id="FOLL01000005">
    <property type="protein sequence ID" value="SFC15427.1"/>
    <property type="molecule type" value="Genomic_DNA"/>
</dbReference>
<sequence length="313" mass="35119">MVLLGGGLVMAACKKEAANIFNMFTDVTVTFHGDHPFSVTDYKLVNDGDSVYIDYTIASANEDMYAVVVEKVGGAQGNNPERTETVISDESERRSYSRILKLKMQRDGQTSYRIFAKNRVGHYMGDGYTKVTIEVRPSYRVIPDRRIFAPDSVSGTTPSFYSLMRGEAFSFAEGREHSADIDFGIRVRPDPRPAHANQLIYNYYSLSTDPNPFEPYDISDWEKRETIFSAPLTGQTNTFLYTLVSSSVIEEHAKSRDLTVTSTDFGTWQAGLAPGNLVYFLTPEGKYGAIHVNQSTKDLEGRPYINISVKMQR</sequence>
<evidence type="ECO:0000313" key="1">
    <source>
        <dbReference type="EMBL" id="SFC15427.1"/>
    </source>
</evidence>